<gene>
    <name evidence="2" type="ORF">EZS28_047771</name>
</gene>
<evidence type="ECO:0000313" key="2">
    <source>
        <dbReference type="EMBL" id="KAA6356702.1"/>
    </source>
</evidence>
<dbReference type="GO" id="GO:0005737">
    <property type="term" value="C:cytoplasm"/>
    <property type="evidence" value="ECO:0007669"/>
    <property type="project" value="TreeGrafter"/>
</dbReference>
<dbReference type="InterPro" id="IPR008271">
    <property type="entry name" value="Ser/Thr_kinase_AS"/>
</dbReference>
<dbReference type="Pfam" id="PF00069">
    <property type="entry name" value="Pkinase"/>
    <property type="match status" value="1"/>
</dbReference>
<proteinExistence type="predicted"/>
<dbReference type="PROSITE" id="PS00108">
    <property type="entry name" value="PROTEIN_KINASE_ST"/>
    <property type="match status" value="1"/>
</dbReference>
<dbReference type="AlphaFoldDB" id="A0A5J4TFR9"/>
<dbReference type="SMART" id="SM00220">
    <property type="entry name" value="S_TKc"/>
    <property type="match status" value="1"/>
</dbReference>
<dbReference type="GO" id="GO:0010506">
    <property type="term" value="P:regulation of autophagy"/>
    <property type="evidence" value="ECO:0007669"/>
    <property type="project" value="InterPro"/>
</dbReference>
<dbReference type="Proteomes" id="UP000324800">
    <property type="component" value="Unassembled WGS sequence"/>
</dbReference>
<dbReference type="PROSITE" id="PS50011">
    <property type="entry name" value="PROTEIN_KINASE_DOM"/>
    <property type="match status" value="1"/>
</dbReference>
<dbReference type="InterPro" id="IPR045269">
    <property type="entry name" value="Atg1-like"/>
</dbReference>
<dbReference type="EMBL" id="SNRW01032537">
    <property type="protein sequence ID" value="KAA6356702.1"/>
    <property type="molecule type" value="Genomic_DNA"/>
</dbReference>
<feature type="non-terminal residue" evidence="2">
    <location>
        <position position="207"/>
    </location>
</feature>
<reference evidence="2 3" key="1">
    <citation type="submission" date="2019-03" db="EMBL/GenBank/DDBJ databases">
        <title>Single cell metagenomics reveals metabolic interactions within the superorganism composed of flagellate Streblomastix strix and complex community of Bacteroidetes bacteria on its surface.</title>
        <authorList>
            <person name="Treitli S.C."/>
            <person name="Kolisko M."/>
            <person name="Husnik F."/>
            <person name="Keeling P."/>
            <person name="Hampl V."/>
        </authorList>
    </citation>
    <scope>NUCLEOTIDE SEQUENCE [LARGE SCALE GENOMIC DNA]</scope>
    <source>
        <strain evidence="2">ST1C</strain>
    </source>
</reference>
<sequence length="207" mass="23839">YSSDYIIKFYSIVNVGRDVIIAMEYANYKSLESLLRRHRLLGEEDASYYIEQILKGVNIIHSANLLHRDIKPENILLHLNKGYNQKPIVKISDFGLAKLLERDEMASTQCGTPLYMAPEVYIENKLFNLKADIWSIGIIFYRCLSGQLPYPAKSHQELMRLLHSPPKSLSGLITPPCLELLYQLMDLDPNKRITSDEALNHPYFLIP</sequence>
<dbReference type="PANTHER" id="PTHR24348">
    <property type="entry name" value="SERINE/THREONINE-PROTEIN KINASE UNC-51-RELATED"/>
    <property type="match status" value="1"/>
</dbReference>
<feature type="non-terminal residue" evidence="2">
    <location>
        <position position="1"/>
    </location>
</feature>
<accession>A0A5J4TFR9</accession>
<dbReference type="GO" id="GO:0005524">
    <property type="term" value="F:ATP binding"/>
    <property type="evidence" value="ECO:0007669"/>
    <property type="project" value="InterPro"/>
</dbReference>
<evidence type="ECO:0000259" key="1">
    <source>
        <dbReference type="PROSITE" id="PS50011"/>
    </source>
</evidence>
<dbReference type="Gene3D" id="1.10.510.10">
    <property type="entry name" value="Transferase(Phosphotransferase) domain 1"/>
    <property type="match status" value="1"/>
</dbReference>
<protein>
    <submittedName>
        <fullName evidence="2">Putative serine/threonine-protein kinase ULK3</fullName>
    </submittedName>
</protein>
<feature type="domain" description="Protein kinase" evidence="1">
    <location>
        <begin position="1"/>
        <end position="204"/>
    </location>
</feature>
<name>A0A5J4TFR9_9EUKA</name>
<dbReference type="SUPFAM" id="SSF56112">
    <property type="entry name" value="Protein kinase-like (PK-like)"/>
    <property type="match status" value="1"/>
</dbReference>
<dbReference type="InterPro" id="IPR011009">
    <property type="entry name" value="Kinase-like_dom_sf"/>
</dbReference>
<dbReference type="OrthoDB" id="346907at2759"/>
<evidence type="ECO:0000313" key="3">
    <source>
        <dbReference type="Proteomes" id="UP000324800"/>
    </source>
</evidence>
<dbReference type="InterPro" id="IPR000719">
    <property type="entry name" value="Prot_kinase_dom"/>
</dbReference>
<keyword evidence="2" id="KW-0418">Kinase</keyword>
<dbReference type="GO" id="GO:0004674">
    <property type="term" value="F:protein serine/threonine kinase activity"/>
    <property type="evidence" value="ECO:0007669"/>
    <property type="project" value="InterPro"/>
</dbReference>
<keyword evidence="2" id="KW-0808">Transferase</keyword>
<comment type="caution">
    <text evidence="2">The sequence shown here is derived from an EMBL/GenBank/DDBJ whole genome shotgun (WGS) entry which is preliminary data.</text>
</comment>
<organism evidence="2 3">
    <name type="scientific">Streblomastix strix</name>
    <dbReference type="NCBI Taxonomy" id="222440"/>
    <lineage>
        <taxon>Eukaryota</taxon>
        <taxon>Metamonada</taxon>
        <taxon>Preaxostyla</taxon>
        <taxon>Oxymonadida</taxon>
        <taxon>Streblomastigidae</taxon>
        <taxon>Streblomastix</taxon>
    </lineage>
</organism>